<dbReference type="InterPro" id="IPR027924">
    <property type="entry name" value="XkdF"/>
</dbReference>
<feature type="domain" description="Phage-like element PBSX protein XkdF" evidence="1">
    <location>
        <begin position="50"/>
        <end position="172"/>
    </location>
</feature>
<accession>A0AAE9HIY9</accession>
<keyword evidence="2" id="KW-0378">Hydrolase</keyword>
<dbReference type="Pfam" id="PF14550">
    <property type="entry name" value="Peptidase_S78_2"/>
    <property type="match status" value="1"/>
</dbReference>
<sequence length="178" mass="19637">MVHQHQQPVEITPLPITHEEANVLTLESVIEALSKAFGAPAAAEESQPVEVTKSLDSEQRMALFVVLEPQEGDTTTDLHADTYSAEEVEKACNNFNTHCNVANIFHKIETQEAEIVQSFIAPSSFTTDDGREIKKGTWLQWWHFPEGSEVADALWEGVKSGEFTGVSIGARAVTEDIE</sequence>
<gene>
    <name evidence="2" type="ORF">EM_079</name>
</gene>
<dbReference type="Proteomes" id="UP000831536">
    <property type="component" value="Segment"/>
</dbReference>
<evidence type="ECO:0000313" key="3">
    <source>
        <dbReference type="Proteomes" id="UP000831536"/>
    </source>
</evidence>
<dbReference type="GO" id="GO:0008233">
    <property type="term" value="F:peptidase activity"/>
    <property type="evidence" value="ECO:0007669"/>
    <property type="project" value="UniProtKB-KW"/>
</dbReference>
<organism evidence="2 3">
    <name type="scientific">Pseudomonas phage EM</name>
    <dbReference type="NCBI Taxonomy" id="2936914"/>
    <lineage>
        <taxon>Viruses</taxon>
        <taxon>Duplodnaviria</taxon>
        <taxon>Heunggongvirae</taxon>
        <taxon>Uroviricota</taxon>
        <taxon>Caudoviricetes</taxon>
        <taxon>Vandenendeviridae</taxon>
        <taxon>Skurskavirinae</taxon>
        <taxon>Baldwinvirus</taxon>
        <taxon>Baldwinvirus EM</taxon>
    </lineage>
</organism>
<keyword evidence="2" id="KW-0645">Protease</keyword>
<dbReference type="GO" id="GO:0006508">
    <property type="term" value="P:proteolysis"/>
    <property type="evidence" value="ECO:0007669"/>
    <property type="project" value="UniProtKB-KW"/>
</dbReference>
<reference evidence="2" key="1">
    <citation type="journal article" date="2022" name="J. Appl. Microbiol.">
        <title>Bacteriophage-Antibiotic Combinations Against Multidrug-Resistant Pseudomonas aeruginosa.</title>
        <authorList>
            <person name="Holger D."/>
            <person name="Lev K.L."/>
            <person name="Kebriaei R."/>
            <person name="Morrisette T."/>
            <person name="Shah R."/>
            <person name="Alexander J."/>
            <person name="Lehman S.M."/>
            <person name="Rybak M.J."/>
        </authorList>
    </citation>
    <scope>NUCLEOTIDE SEQUENCE</scope>
</reference>
<evidence type="ECO:0000313" key="2">
    <source>
        <dbReference type="EMBL" id="UPW35864.1"/>
    </source>
</evidence>
<name>A0AAE9HIY9_9CAUD</name>
<proteinExistence type="predicted"/>
<dbReference type="EMBL" id="ON169972">
    <property type="protein sequence ID" value="UPW35864.1"/>
    <property type="molecule type" value="Genomic_DNA"/>
</dbReference>
<evidence type="ECO:0000259" key="1">
    <source>
        <dbReference type="Pfam" id="PF14550"/>
    </source>
</evidence>
<protein>
    <submittedName>
        <fullName evidence="2">XkdF-like phage serine protease</fullName>
    </submittedName>
</protein>
<keyword evidence="3" id="KW-1185">Reference proteome</keyword>